<dbReference type="OrthoDB" id="3790161at2759"/>
<name>A0A6A6E5U9_9PEZI</name>
<protein>
    <submittedName>
        <fullName evidence="1">Uncharacterized protein</fullName>
    </submittedName>
</protein>
<reference evidence="1" key="1">
    <citation type="journal article" date="2020" name="Stud. Mycol.">
        <title>101 Dothideomycetes genomes: a test case for predicting lifestyles and emergence of pathogens.</title>
        <authorList>
            <person name="Haridas S."/>
            <person name="Albert R."/>
            <person name="Binder M."/>
            <person name="Bloem J."/>
            <person name="Labutti K."/>
            <person name="Salamov A."/>
            <person name="Andreopoulos B."/>
            <person name="Baker S."/>
            <person name="Barry K."/>
            <person name="Bills G."/>
            <person name="Bluhm B."/>
            <person name="Cannon C."/>
            <person name="Castanera R."/>
            <person name="Culley D."/>
            <person name="Daum C."/>
            <person name="Ezra D."/>
            <person name="Gonzalez J."/>
            <person name="Henrissat B."/>
            <person name="Kuo A."/>
            <person name="Liang C."/>
            <person name="Lipzen A."/>
            <person name="Lutzoni F."/>
            <person name="Magnuson J."/>
            <person name="Mondo S."/>
            <person name="Nolan M."/>
            <person name="Ohm R."/>
            <person name="Pangilinan J."/>
            <person name="Park H.-J."/>
            <person name="Ramirez L."/>
            <person name="Alfaro M."/>
            <person name="Sun H."/>
            <person name="Tritt A."/>
            <person name="Yoshinaga Y."/>
            <person name="Zwiers L.-H."/>
            <person name="Turgeon B."/>
            <person name="Goodwin S."/>
            <person name="Spatafora J."/>
            <person name="Crous P."/>
            <person name="Grigoriev I."/>
        </authorList>
    </citation>
    <scope>NUCLEOTIDE SEQUENCE</scope>
    <source>
        <strain evidence="1">CBS 207.26</strain>
    </source>
</reference>
<dbReference type="EMBL" id="ML994633">
    <property type="protein sequence ID" value="KAF2185550.1"/>
    <property type="molecule type" value="Genomic_DNA"/>
</dbReference>
<evidence type="ECO:0000313" key="1">
    <source>
        <dbReference type="EMBL" id="KAF2185550.1"/>
    </source>
</evidence>
<gene>
    <name evidence="1" type="ORF">K469DRAFT_687878</name>
</gene>
<dbReference type="AlphaFoldDB" id="A0A6A6E5U9"/>
<sequence length="250" mass="28231">MNAPEKRSYVEDVLIKYKKEKGSVEQGAYAPYNIKVLRNYTSDGWYTQQNVLRSGDGKSLSINEEPPENAAYVTGDEIDPIRAERFTIPGCVDKYDAAPLQIPTLNVSCVDEARSIPNTIFSSDKYKVYNTFYNTTWNNHNILQWNFDAFGNLVAEEPSTPRMKRGSGFFRKRDDSPEQHTNWQFQLDWPPNDTADETPCYIDCWQAFSALAATPTCDQKGNGKNLVFRAGQIHTECGIYGSTVKGIAIP</sequence>
<accession>A0A6A6E5U9</accession>
<keyword evidence="2" id="KW-1185">Reference proteome</keyword>
<organism evidence="1 2">
    <name type="scientific">Zopfia rhizophila CBS 207.26</name>
    <dbReference type="NCBI Taxonomy" id="1314779"/>
    <lineage>
        <taxon>Eukaryota</taxon>
        <taxon>Fungi</taxon>
        <taxon>Dikarya</taxon>
        <taxon>Ascomycota</taxon>
        <taxon>Pezizomycotina</taxon>
        <taxon>Dothideomycetes</taxon>
        <taxon>Dothideomycetes incertae sedis</taxon>
        <taxon>Zopfiaceae</taxon>
        <taxon>Zopfia</taxon>
    </lineage>
</organism>
<proteinExistence type="predicted"/>
<evidence type="ECO:0000313" key="2">
    <source>
        <dbReference type="Proteomes" id="UP000800200"/>
    </source>
</evidence>
<dbReference type="Proteomes" id="UP000800200">
    <property type="component" value="Unassembled WGS sequence"/>
</dbReference>